<protein>
    <submittedName>
        <fullName evidence="2">Uncharacterized protein</fullName>
    </submittedName>
</protein>
<comment type="caution">
    <text evidence="2">The sequence shown here is derived from an EMBL/GenBank/DDBJ whole genome shotgun (WGS) entry which is preliminary data.</text>
</comment>
<evidence type="ECO:0000256" key="1">
    <source>
        <dbReference type="SAM" id="MobiDB-lite"/>
    </source>
</evidence>
<evidence type="ECO:0000313" key="2">
    <source>
        <dbReference type="EMBL" id="KAK3734208.1"/>
    </source>
</evidence>
<dbReference type="Proteomes" id="UP001283361">
    <property type="component" value="Unassembled WGS sequence"/>
</dbReference>
<proteinExistence type="predicted"/>
<dbReference type="AlphaFoldDB" id="A0AAE0Y6H3"/>
<dbReference type="EMBL" id="JAWDGP010006859">
    <property type="protein sequence ID" value="KAK3734208.1"/>
    <property type="molecule type" value="Genomic_DNA"/>
</dbReference>
<organism evidence="2 3">
    <name type="scientific">Elysia crispata</name>
    <name type="common">lettuce slug</name>
    <dbReference type="NCBI Taxonomy" id="231223"/>
    <lineage>
        <taxon>Eukaryota</taxon>
        <taxon>Metazoa</taxon>
        <taxon>Spiralia</taxon>
        <taxon>Lophotrochozoa</taxon>
        <taxon>Mollusca</taxon>
        <taxon>Gastropoda</taxon>
        <taxon>Heterobranchia</taxon>
        <taxon>Euthyneura</taxon>
        <taxon>Panpulmonata</taxon>
        <taxon>Sacoglossa</taxon>
        <taxon>Placobranchoidea</taxon>
        <taxon>Plakobranchidae</taxon>
        <taxon>Elysia</taxon>
    </lineage>
</organism>
<feature type="compositionally biased region" description="Low complexity" evidence="1">
    <location>
        <begin position="100"/>
        <end position="118"/>
    </location>
</feature>
<name>A0AAE0Y6H3_9GAST</name>
<evidence type="ECO:0000313" key="3">
    <source>
        <dbReference type="Proteomes" id="UP001283361"/>
    </source>
</evidence>
<keyword evidence="3" id="KW-1185">Reference proteome</keyword>
<feature type="region of interest" description="Disordered" evidence="1">
    <location>
        <begin position="100"/>
        <end position="124"/>
    </location>
</feature>
<reference evidence="2" key="1">
    <citation type="journal article" date="2023" name="G3 (Bethesda)">
        <title>A reference genome for the long-term kleptoplast-retaining sea slug Elysia crispata morphotype clarki.</title>
        <authorList>
            <person name="Eastman K.E."/>
            <person name="Pendleton A.L."/>
            <person name="Shaikh M.A."/>
            <person name="Suttiyut T."/>
            <person name="Ogas R."/>
            <person name="Tomko P."/>
            <person name="Gavelis G."/>
            <person name="Widhalm J.R."/>
            <person name="Wisecaver J.H."/>
        </authorList>
    </citation>
    <scope>NUCLEOTIDE SEQUENCE</scope>
    <source>
        <strain evidence="2">ECLA1</strain>
    </source>
</reference>
<sequence length="124" mass="13237">MDSSFYNSSAVTSDDVLANIPVENMPVPADLKRMTVNKNSGETLLHRAARLGHESLCFALSRKTSSYFTVKIKSQVVPDMNRRNGLAVLAPGPIVPINKSVASKSSNNSGKSCGSSGSELPRLD</sequence>
<accession>A0AAE0Y6H3</accession>
<gene>
    <name evidence="2" type="ORF">RRG08_037571</name>
</gene>